<dbReference type="AlphaFoldDB" id="A0A942TEJ5"/>
<evidence type="ECO:0000313" key="1">
    <source>
        <dbReference type="EMBL" id="MBS4195331.1"/>
    </source>
</evidence>
<reference evidence="1 2" key="1">
    <citation type="submission" date="2021-05" db="EMBL/GenBank/DDBJ databases">
        <title>Novel Bacillus species.</title>
        <authorList>
            <person name="Liu G."/>
        </authorList>
    </citation>
    <scope>NUCLEOTIDE SEQUENCE [LARGE SCALE GENOMIC DNA]</scope>
    <source>
        <strain evidence="2">FJAT-49780</strain>
    </source>
</reference>
<gene>
    <name evidence="1" type="ORF">KHA97_09705</name>
</gene>
<comment type="caution">
    <text evidence="1">The sequence shown here is derived from an EMBL/GenBank/DDBJ whole genome shotgun (WGS) entry which is preliminary data.</text>
</comment>
<protein>
    <submittedName>
        <fullName evidence="1">Uncharacterized protein</fullName>
    </submittedName>
</protein>
<accession>A0A942TEJ5</accession>
<evidence type="ECO:0000313" key="2">
    <source>
        <dbReference type="Proteomes" id="UP000681414"/>
    </source>
</evidence>
<sequence>MNINVKAFGVEEVARMFEKKGVEAVAVADKVTETYTRKMANDAAANAPVKDNILAPALAASPEKLEDGLWQFGNNGVEYTRRQEYEHPTKKGFIRKSVWNNREPYREALRREVTKK</sequence>
<keyword evidence="2" id="KW-1185">Reference proteome</keyword>
<dbReference type="EMBL" id="JAGYPG010000002">
    <property type="protein sequence ID" value="MBS4195331.1"/>
    <property type="molecule type" value="Genomic_DNA"/>
</dbReference>
<dbReference type="Proteomes" id="UP000681414">
    <property type="component" value="Unassembled WGS sequence"/>
</dbReference>
<proteinExistence type="predicted"/>
<organism evidence="1 2">
    <name type="scientific">Lederbergia citri</name>
    <dbReference type="NCBI Taxonomy" id="2833580"/>
    <lineage>
        <taxon>Bacteria</taxon>
        <taxon>Bacillati</taxon>
        <taxon>Bacillota</taxon>
        <taxon>Bacilli</taxon>
        <taxon>Bacillales</taxon>
        <taxon>Bacillaceae</taxon>
        <taxon>Lederbergia</taxon>
    </lineage>
</organism>
<dbReference type="RefSeq" id="WP_213124558.1">
    <property type="nucleotide sequence ID" value="NZ_JAGYPG010000002.1"/>
</dbReference>
<name>A0A942TEJ5_9BACI</name>